<dbReference type="OrthoDB" id="9995526at2759"/>
<feature type="compositionally biased region" description="Low complexity" evidence="1">
    <location>
        <begin position="72"/>
        <end position="89"/>
    </location>
</feature>
<evidence type="ECO:0000313" key="3">
    <source>
        <dbReference type="EnsemblFungi" id="MAPG_09897T0"/>
    </source>
</evidence>
<dbReference type="EMBL" id="ADBL01002543">
    <property type="status" value="NOT_ANNOTATED_CDS"/>
    <property type="molecule type" value="Genomic_DNA"/>
</dbReference>
<dbReference type="eggNOG" id="KOG2529">
    <property type="taxonomic scope" value="Eukaryota"/>
</dbReference>
<accession>A0A0C4EB51</accession>
<evidence type="ECO:0000313" key="4">
    <source>
        <dbReference type="Proteomes" id="UP000011715"/>
    </source>
</evidence>
<dbReference type="Proteomes" id="UP000011715">
    <property type="component" value="Unassembled WGS sequence"/>
</dbReference>
<dbReference type="AlphaFoldDB" id="A0A0C4EB51"/>
<reference evidence="2" key="3">
    <citation type="submission" date="2011-03" db="EMBL/GenBank/DDBJ databases">
        <title>Annotation of Magnaporthe poae ATCC 64411.</title>
        <authorList>
            <person name="Ma L.-J."/>
            <person name="Dead R."/>
            <person name="Young S.K."/>
            <person name="Zeng Q."/>
            <person name="Gargeya S."/>
            <person name="Fitzgerald M."/>
            <person name="Haas B."/>
            <person name="Abouelleil A."/>
            <person name="Alvarado L."/>
            <person name="Arachchi H.M."/>
            <person name="Berlin A."/>
            <person name="Brown A."/>
            <person name="Chapman S.B."/>
            <person name="Chen Z."/>
            <person name="Dunbar C."/>
            <person name="Freedman E."/>
            <person name="Gearin G."/>
            <person name="Gellesch M."/>
            <person name="Goldberg J."/>
            <person name="Griggs A."/>
            <person name="Gujja S."/>
            <person name="Heiman D."/>
            <person name="Howarth C."/>
            <person name="Larson L."/>
            <person name="Lui A."/>
            <person name="MacDonald P.J.P."/>
            <person name="Mehta T."/>
            <person name="Montmayeur A."/>
            <person name="Murphy C."/>
            <person name="Neiman D."/>
            <person name="Pearson M."/>
            <person name="Priest M."/>
            <person name="Roberts A."/>
            <person name="Saif S."/>
            <person name="Shea T."/>
            <person name="Shenoy N."/>
            <person name="Sisk P."/>
            <person name="Stolte C."/>
            <person name="Sykes S."/>
            <person name="Yandava C."/>
            <person name="Wortman J."/>
            <person name="Nusbaum C."/>
            <person name="Birren B."/>
        </authorList>
    </citation>
    <scope>NUCLEOTIDE SEQUENCE</scope>
    <source>
        <strain evidence="2">ATCC 64411</strain>
    </source>
</reference>
<reference evidence="2" key="2">
    <citation type="submission" date="2010-05" db="EMBL/GenBank/DDBJ databases">
        <title>The Genome Sequence of Magnaporthe poae strain ATCC 64411.</title>
        <authorList>
            <consortium name="The Broad Institute Genome Sequencing Platform"/>
            <consortium name="Broad Institute Genome Sequencing Center for Infectious Disease"/>
            <person name="Ma L.-J."/>
            <person name="Dead R."/>
            <person name="Young S."/>
            <person name="Zeng Q."/>
            <person name="Koehrsen M."/>
            <person name="Alvarado L."/>
            <person name="Berlin A."/>
            <person name="Chapman S.B."/>
            <person name="Chen Z."/>
            <person name="Freedman E."/>
            <person name="Gellesch M."/>
            <person name="Goldberg J."/>
            <person name="Griggs A."/>
            <person name="Gujja S."/>
            <person name="Heilman E.R."/>
            <person name="Heiman D."/>
            <person name="Hepburn T."/>
            <person name="Howarth C."/>
            <person name="Jen D."/>
            <person name="Larson L."/>
            <person name="Mehta T."/>
            <person name="Neiman D."/>
            <person name="Pearson M."/>
            <person name="Roberts A."/>
            <person name="Saif S."/>
            <person name="Shea T."/>
            <person name="Shenoy N."/>
            <person name="Sisk P."/>
            <person name="Stolte C."/>
            <person name="Sykes S."/>
            <person name="Walk T."/>
            <person name="White J."/>
            <person name="Yandava C."/>
            <person name="Haas B."/>
            <person name="Nusbaum C."/>
            <person name="Birren B."/>
        </authorList>
    </citation>
    <scope>NUCLEOTIDE SEQUENCE</scope>
    <source>
        <strain evidence="2">ATCC 64411</strain>
    </source>
</reference>
<dbReference type="EnsemblFungi" id="MAPG_09897T0">
    <property type="protein sequence ID" value="MAPG_09897T0"/>
    <property type="gene ID" value="MAPG_09897"/>
</dbReference>
<proteinExistence type="predicted"/>
<reference evidence="3" key="5">
    <citation type="submission" date="2015-06" db="UniProtKB">
        <authorList>
            <consortium name="EnsemblFungi"/>
        </authorList>
    </citation>
    <scope>IDENTIFICATION</scope>
    <source>
        <strain evidence="3">ATCC 64411</strain>
    </source>
</reference>
<gene>
    <name evidence="2" type="ORF">MAPG_09897</name>
</gene>
<name>A0A0C4EB51_MAGP6</name>
<feature type="region of interest" description="Disordered" evidence="1">
    <location>
        <begin position="56"/>
        <end position="125"/>
    </location>
</feature>
<organism evidence="3 4">
    <name type="scientific">Magnaporthiopsis poae (strain ATCC 64411 / 73-15)</name>
    <name type="common">Kentucky bluegrass fungus</name>
    <name type="synonym">Magnaporthe poae</name>
    <dbReference type="NCBI Taxonomy" id="644358"/>
    <lineage>
        <taxon>Eukaryota</taxon>
        <taxon>Fungi</taxon>
        <taxon>Dikarya</taxon>
        <taxon>Ascomycota</taxon>
        <taxon>Pezizomycotina</taxon>
        <taxon>Sordariomycetes</taxon>
        <taxon>Sordariomycetidae</taxon>
        <taxon>Magnaporthales</taxon>
        <taxon>Magnaporthaceae</taxon>
        <taxon>Magnaporthiopsis</taxon>
    </lineage>
</organism>
<protein>
    <submittedName>
        <fullName evidence="2 3">Uncharacterized protein</fullName>
    </submittedName>
</protein>
<sequence>MMAELERSRQGDYMLGKDNCIEYDDLAKGESVWGPAVERILHQWSSTHLPNVGALKSVYDGGDDAEADKPETSSSTTPTAAGSTGGASEAADKSMNGAAGDDEEWNGISDPAAPTGVEAEEKATS</sequence>
<keyword evidence="4" id="KW-1185">Reference proteome</keyword>
<dbReference type="STRING" id="644358.A0A0C4EB51"/>
<dbReference type="EMBL" id="GL876977">
    <property type="protein sequence ID" value="KLU91376.1"/>
    <property type="molecule type" value="Genomic_DNA"/>
</dbReference>
<dbReference type="VEuPathDB" id="FungiDB:MAPG_09897"/>
<evidence type="ECO:0000256" key="1">
    <source>
        <dbReference type="SAM" id="MobiDB-lite"/>
    </source>
</evidence>
<evidence type="ECO:0000313" key="2">
    <source>
        <dbReference type="EMBL" id="KLU91376.1"/>
    </source>
</evidence>
<reference evidence="4" key="1">
    <citation type="submission" date="2010-05" db="EMBL/GenBank/DDBJ databases">
        <title>The genome sequence of Magnaporthe poae strain ATCC 64411.</title>
        <authorList>
            <person name="Ma L.-J."/>
            <person name="Dead R."/>
            <person name="Young S."/>
            <person name="Zeng Q."/>
            <person name="Koehrsen M."/>
            <person name="Alvarado L."/>
            <person name="Berlin A."/>
            <person name="Chapman S.B."/>
            <person name="Chen Z."/>
            <person name="Freedman E."/>
            <person name="Gellesch M."/>
            <person name="Goldberg J."/>
            <person name="Griggs A."/>
            <person name="Gujja S."/>
            <person name="Heilman E.R."/>
            <person name="Heiman D."/>
            <person name="Hepburn T."/>
            <person name="Howarth C."/>
            <person name="Jen D."/>
            <person name="Larson L."/>
            <person name="Mehta T."/>
            <person name="Neiman D."/>
            <person name="Pearson M."/>
            <person name="Roberts A."/>
            <person name="Saif S."/>
            <person name="Shea T."/>
            <person name="Shenoy N."/>
            <person name="Sisk P."/>
            <person name="Stolte C."/>
            <person name="Sykes S."/>
            <person name="Walk T."/>
            <person name="White J."/>
            <person name="Yandava C."/>
            <person name="Haas B."/>
            <person name="Nusbaum C."/>
            <person name="Birren B."/>
        </authorList>
    </citation>
    <scope>NUCLEOTIDE SEQUENCE [LARGE SCALE GENOMIC DNA]</scope>
    <source>
        <strain evidence="4">ATCC 64411 / 73-15</strain>
    </source>
</reference>
<reference evidence="3" key="4">
    <citation type="journal article" date="2015" name="G3 (Bethesda)">
        <title>Genome sequences of three phytopathogenic species of the Magnaporthaceae family of fungi.</title>
        <authorList>
            <person name="Okagaki L.H."/>
            <person name="Nunes C.C."/>
            <person name="Sailsbery J."/>
            <person name="Clay B."/>
            <person name="Brown D."/>
            <person name="John T."/>
            <person name="Oh Y."/>
            <person name="Young N."/>
            <person name="Fitzgerald M."/>
            <person name="Haas B.J."/>
            <person name="Zeng Q."/>
            <person name="Young S."/>
            <person name="Adiconis X."/>
            <person name="Fan L."/>
            <person name="Levin J.Z."/>
            <person name="Mitchell T.K."/>
            <person name="Okubara P.A."/>
            <person name="Farman M.L."/>
            <person name="Kohn L.M."/>
            <person name="Birren B."/>
            <person name="Ma L.-J."/>
            <person name="Dean R.A."/>
        </authorList>
    </citation>
    <scope>NUCLEOTIDE SEQUENCE</scope>
    <source>
        <strain evidence="3">ATCC 64411 / 73-15</strain>
    </source>
</reference>